<dbReference type="PANTHER" id="PTHR43280:SF2">
    <property type="entry name" value="HTH-TYPE TRANSCRIPTIONAL REGULATOR EXSA"/>
    <property type="match status" value="1"/>
</dbReference>
<dbReference type="PROSITE" id="PS01124">
    <property type="entry name" value="HTH_ARAC_FAMILY_2"/>
    <property type="match status" value="1"/>
</dbReference>
<feature type="domain" description="HTH araC/xylS-type" evidence="4">
    <location>
        <begin position="153"/>
        <end position="251"/>
    </location>
</feature>
<keyword evidence="3" id="KW-0804">Transcription</keyword>
<organism evidence="5 6">
    <name type="scientific">Photobacterium sanguinicancri</name>
    <dbReference type="NCBI Taxonomy" id="875932"/>
    <lineage>
        <taxon>Bacteria</taxon>
        <taxon>Pseudomonadati</taxon>
        <taxon>Pseudomonadota</taxon>
        <taxon>Gammaproteobacteria</taxon>
        <taxon>Vibrionales</taxon>
        <taxon>Vibrionaceae</taxon>
        <taxon>Photobacterium</taxon>
    </lineage>
</organism>
<dbReference type="SUPFAM" id="SSF52172">
    <property type="entry name" value="CheY-like"/>
    <property type="match status" value="1"/>
</dbReference>
<dbReference type="AlphaFoldDB" id="A0AAW7Y443"/>
<dbReference type="Pfam" id="PF12833">
    <property type="entry name" value="HTH_18"/>
    <property type="match status" value="1"/>
</dbReference>
<dbReference type="Gene3D" id="1.10.10.60">
    <property type="entry name" value="Homeodomain-like"/>
    <property type="match status" value="2"/>
</dbReference>
<dbReference type="PROSITE" id="PS00041">
    <property type="entry name" value="HTH_ARAC_FAMILY_1"/>
    <property type="match status" value="1"/>
</dbReference>
<evidence type="ECO:0000313" key="5">
    <source>
        <dbReference type="EMBL" id="MDO6542865.1"/>
    </source>
</evidence>
<keyword evidence="1" id="KW-0805">Transcription regulation</keyword>
<dbReference type="Gene3D" id="3.40.50.2300">
    <property type="match status" value="1"/>
</dbReference>
<dbReference type="InterPro" id="IPR018060">
    <property type="entry name" value="HTH_AraC"/>
</dbReference>
<evidence type="ECO:0000259" key="4">
    <source>
        <dbReference type="PROSITE" id="PS01124"/>
    </source>
</evidence>
<protein>
    <submittedName>
        <fullName evidence="5">AraC family transcriptional regulator</fullName>
    </submittedName>
</protein>
<dbReference type="EMBL" id="JAUOPU010000008">
    <property type="protein sequence ID" value="MDO6542865.1"/>
    <property type="molecule type" value="Genomic_DNA"/>
</dbReference>
<evidence type="ECO:0000256" key="3">
    <source>
        <dbReference type="ARBA" id="ARBA00023163"/>
    </source>
</evidence>
<comment type="caution">
    <text evidence="5">The sequence shown here is derived from an EMBL/GenBank/DDBJ whole genome shotgun (WGS) entry which is preliminary data.</text>
</comment>
<dbReference type="InterPro" id="IPR018062">
    <property type="entry name" value="HTH_AraC-typ_CS"/>
</dbReference>
<dbReference type="PANTHER" id="PTHR43280">
    <property type="entry name" value="ARAC-FAMILY TRANSCRIPTIONAL REGULATOR"/>
    <property type="match status" value="1"/>
</dbReference>
<accession>A0AAW7Y443</accession>
<dbReference type="PRINTS" id="PR00032">
    <property type="entry name" value="HTHARAC"/>
</dbReference>
<dbReference type="Proteomes" id="UP001170624">
    <property type="component" value="Unassembled WGS sequence"/>
</dbReference>
<dbReference type="InterPro" id="IPR011006">
    <property type="entry name" value="CheY-like_superfamily"/>
</dbReference>
<gene>
    <name evidence="5" type="ORF">Q4568_09990</name>
</gene>
<name>A0AAW7Y443_9GAMM</name>
<dbReference type="GO" id="GO:0043565">
    <property type="term" value="F:sequence-specific DNA binding"/>
    <property type="evidence" value="ECO:0007669"/>
    <property type="project" value="InterPro"/>
</dbReference>
<dbReference type="RefSeq" id="WP_241148978.1">
    <property type="nucleotide sequence ID" value="NZ_CANMLA010000016.1"/>
</dbReference>
<dbReference type="SUPFAM" id="SSF46689">
    <property type="entry name" value="Homeodomain-like"/>
    <property type="match status" value="2"/>
</dbReference>
<evidence type="ECO:0000256" key="2">
    <source>
        <dbReference type="ARBA" id="ARBA00023125"/>
    </source>
</evidence>
<proteinExistence type="predicted"/>
<dbReference type="InterPro" id="IPR009057">
    <property type="entry name" value="Homeodomain-like_sf"/>
</dbReference>
<keyword evidence="2" id="KW-0238">DNA-binding</keyword>
<reference evidence="5" key="1">
    <citation type="submission" date="2023-07" db="EMBL/GenBank/DDBJ databases">
        <title>Genome content predicts the carbon catabolic preferences of heterotrophic bacteria.</title>
        <authorList>
            <person name="Gralka M."/>
        </authorList>
    </citation>
    <scope>NUCLEOTIDE SEQUENCE</scope>
    <source>
        <strain evidence="5">G2M05</strain>
    </source>
</reference>
<sequence>MSRCLLIDFVKVIFADTFKGGFVIWVNCCQQDKPTVAKENLKFSHSVVDVSPYELLSTMTGHELIFLEVLSSSSEGFELLRAVKNRFPSAKIVVVYHKLDADLALNVLRAGGEDVIGADANRQQLDECFTRLHTHSIHTDAKGNLESREISIRPALKIIDENISAPLREEELANACQYSPTYFSRLFHSIMGVTLKQYIIKKRLDLACGLLRSDREKIATIANSTGFKDVSYFSRVFKKHIGCSPGEFRMRKTNLDV</sequence>
<evidence type="ECO:0000256" key="1">
    <source>
        <dbReference type="ARBA" id="ARBA00023015"/>
    </source>
</evidence>
<dbReference type="SMART" id="SM00342">
    <property type="entry name" value="HTH_ARAC"/>
    <property type="match status" value="1"/>
</dbReference>
<evidence type="ECO:0000313" key="6">
    <source>
        <dbReference type="Proteomes" id="UP001170624"/>
    </source>
</evidence>
<dbReference type="GO" id="GO:0003700">
    <property type="term" value="F:DNA-binding transcription factor activity"/>
    <property type="evidence" value="ECO:0007669"/>
    <property type="project" value="InterPro"/>
</dbReference>
<dbReference type="InterPro" id="IPR020449">
    <property type="entry name" value="Tscrpt_reg_AraC-type_HTH"/>
</dbReference>